<dbReference type="OMA" id="NTGCHAF"/>
<evidence type="ECO:0000259" key="1">
    <source>
        <dbReference type="Pfam" id="PF07735"/>
    </source>
</evidence>
<dbReference type="OrthoDB" id="5898066at2759"/>
<dbReference type="HOGENOM" id="CLU_028840_1_2_1"/>
<dbReference type="PANTHER" id="PTHR22899:SF0">
    <property type="entry name" value="F-BOX ASSOCIATED DOMAIN-CONTAINING PROTEIN-RELATED"/>
    <property type="match status" value="1"/>
</dbReference>
<dbReference type="InParanoid" id="G0N0G3"/>
<dbReference type="EMBL" id="GL379824">
    <property type="protein sequence ID" value="EGT48926.1"/>
    <property type="molecule type" value="Genomic_DNA"/>
</dbReference>
<dbReference type="FunCoup" id="G0N0G3">
    <property type="interactions" value="1049"/>
</dbReference>
<name>G0N0G3_CAEBE</name>
<protein>
    <recommendedName>
        <fullName evidence="1">Sdz-33 F-box domain-containing protein</fullName>
    </recommendedName>
</protein>
<dbReference type="InterPro" id="IPR012885">
    <property type="entry name" value="F-box_Sdz-33"/>
</dbReference>
<organism evidence="3">
    <name type="scientific">Caenorhabditis brenneri</name>
    <name type="common">Nematode worm</name>
    <dbReference type="NCBI Taxonomy" id="135651"/>
    <lineage>
        <taxon>Eukaryota</taxon>
        <taxon>Metazoa</taxon>
        <taxon>Ecdysozoa</taxon>
        <taxon>Nematoda</taxon>
        <taxon>Chromadorea</taxon>
        <taxon>Rhabditida</taxon>
        <taxon>Rhabditina</taxon>
        <taxon>Rhabditomorpha</taxon>
        <taxon>Rhabditoidea</taxon>
        <taxon>Rhabditidae</taxon>
        <taxon>Peloderinae</taxon>
        <taxon>Caenorhabditis</taxon>
    </lineage>
</organism>
<proteinExistence type="predicted"/>
<dbReference type="Pfam" id="PF07735">
    <property type="entry name" value="FBA_2"/>
    <property type="match status" value="1"/>
</dbReference>
<keyword evidence="3" id="KW-1185">Reference proteome</keyword>
<sequence>MYWGIGAHGRKKKLTTPQSVIITVFGVSRNTISIWKKKDSTMQYWLEHLQDIFNYPKIDSIKFNNNSSQFDIDDIKEVFGKETKVKIRNTGCHAFNQMILQNFLLVKKLNIMPSNFPNSKILKRILMQNFDHLDIDSELQGTTTMTLDELLLINSRKSYIGFLRISAKQINKFIKLWQKGSNPCMEHLYIVNLRSEDSDKDIVMKGIKHDVIPDNQTRMFKNVGFTDTSLVTGGIDIHRMDGTKATIQIKKGLMVFTVQMYVWLDHCVV</sequence>
<evidence type="ECO:0000313" key="2">
    <source>
        <dbReference type="EMBL" id="EGT48926.1"/>
    </source>
</evidence>
<accession>G0N0G3</accession>
<feature type="domain" description="Sdz-33 F-box" evidence="1">
    <location>
        <begin position="122"/>
        <end position="190"/>
    </location>
</feature>
<evidence type="ECO:0000313" key="3">
    <source>
        <dbReference type="Proteomes" id="UP000008068"/>
    </source>
</evidence>
<dbReference type="AlphaFoldDB" id="G0N0G3"/>
<dbReference type="PANTHER" id="PTHR22899">
    <property type="entry name" value="CYCLIN-RELATED F-BOX FAMILY"/>
    <property type="match status" value="1"/>
</dbReference>
<gene>
    <name evidence="2" type="ORF">CAEBREN_03634</name>
</gene>
<dbReference type="Proteomes" id="UP000008068">
    <property type="component" value="Unassembled WGS sequence"/>
</dbReference>
<reference evidence="3" key="1">
    <citation type="submission" date="2011-07" db="EMBL/GenBank/DDBJ databases">
        <authorList>
            <consortium name="Caenorhabditis brenneri Sequencing and Analysis Consortium"/>
            <person name="Wilson R.K."/>
        </authorList>
    </citation>
    <scope>NUCLEOTIDE SEQUENCE [LARGE SCALE GENOMIC DNA]</scope>
    <source>
        <strain evidence="3">PB2801</strain>
    </source>
</reference>
<dbReference type="InterPro" id="IPR053222">
    <property type="entry name" value="Zygotic_Embryogenesis-Asso"/>
</dbReference>